<evidence type="ECO:0000256" key="5">
    <source>
        <dbReference type="ARBA" id="ARBA00022705"/>
    </source>
</evidence>
<accession>A0A2P7PYI3</accession>
<dbReference type="GO" id="GO:0003887">
    <property type="term" value="F:DNA-directed DNA polymerase activity"/>
    <property type="evidence" value="ECO:0007669"/>
    <property type="project" value="UniProtKB-KW"/>
</dbReference>
<evidence type="ECO:0000259" key="8">
    <source>
        <dbReference type="Pfam" id="PF09115"/>
    </source>
</evidence>
<dbReference type="EC" id="2.7.7.7" evidence="1"/>
<dbReference type="Pfam" id="PF13177">
    <property type="entry name" value="DNA_pol3_delta2"/>
    <property type="match status" value="1"/>
</dbReference>
<comment type="caution">
    <text evidence="9">The sequence shown here is derived from an EMBL/GenBank/DDBJ whole genome shotgun (WGS) entry which is preliminary data.</text>
</comment>
<evidence type="ECO:0000256" key="6">
    <source>
        <dbReference type="ARBA" id="ARBA00022932"/>
    </source>
</evidence>
<dbReference type="Gene3D" id="3.40.50.300">
    <property type="entry name" value="P-loop containing nucleotide triphosphate hydrolases"/>
    <property type="match status" value="1"/>
</dbReference>
<comment type="catalytic activity">
    <reaction evidence="7">
        <text>DNA(n) + a 2'-deoxyribonucleoside 5'-triphosphate = DNA(n+1) + diphosphate</text>
        <dbReference type="Rhea" id="RHEA:22508"/>
        <dbReference type="Rhea" id="RHEA-COMP:17339"/>
        <dbReference type="Rhea" id="RHEA-COMP:17340"/>
        <dbReference type="ChEBI" id="CHEBI:33019"/>
        <dbReference type="ChEBI" id="CHEBI:61560"/>
        <dbReference type="ChEBI" id="CHEBI:173112"/>
        <dbReference type="EC" id="2.7.7.7"/>
    </reaction>
</comment>
<keyword evidence="10" id="KW-1185">Reference proteome</keyword>
<keyword evidence="5" id="KW-0235">DNA replication</keyword>
<evidence type="ECO:0000313" key="10">
    <source>
        <dbReference type="Proteomes" id="UP000241434"/>
    </source>
</evidence>
<dbReference type="PANTHER" id="PTHR11669">
    <property type="entry name" value="REPLICATION FACTOR C / DNA POLYMERASE III GAMMA-TAU SUBUNIT"/>
    <property type="match status" value="1"/>
</dbReference>
<name>A0A2P7PYI3_9FIRM</name>
<dbReference type="SUPFAM" id="SSF52540">
    <property type="entry name" value="P-loop containing nucleoside triphosphate hydrolases"/>
    <property type="match status" value="1"/>
</dbReference>
<keyword evidence="3" id="KW-0808">Transferase</keyword>
<feature type="domain" description="DNA polymerase III delta subunit C-terminal" evidence="8">
    <location>
        <begin position="226"/>
        <end position="300"/>
    </location>
</feature>
<evidence type="ECO:0000256" key="2">
    <source>
        <dbReference type="ARBA" id="ARBA00014363"/>
    </source>
</evidence>
<organism evidence="9 10">
    <name type="scientific">Peptostreptococcus russellii</name>
    <dbReference type="NCBI Taxonomy" id="215200"/>
    <lineage>
        <taxon>Bacteria</taxon>
        <taxon>Bacillati</taxon>
        <taxon>Bacillota</taxon>
        <taxon>Clostridia</taxon>
        <taxon>Peptostreptococcales</taxon>
        <taxon>Peptostreptococcaceae</taxon>
        <taxon>Peptostreptococcus</taxon>
    </lineage>
</organism>
<evidence type="ECO:0000256" key="7">
    <source>
        <dbReference type="ARBA" id="ARBA00049244"/>
    </source>
</evidence>
<evidence type="ECO:0000313" key="9">
    <source>
        <dbReference type="EMBL" id="PSJ30776.1"/>
    </source>
</evidence>
<dbReference type="PANTHER" id="PTHR11669:SF8">
    <property type="entry name" value="DNA POLYMERASE III SUBUNIT DELTA"/>
    <property type="match status" value="1"/>
</dbReference>
<evidence type="ECO:0000256" key="3">
    <source>
        <dbReference type="ARBA" id="ARBA00022679"/>
    </source>
</evidence>
<sequence>MFEDILGQDSVKKKLNRAIESKKITNAYIFSGPEGVGKKMMAEDFASNLIGIDANNSPDYILIDAKKGENSIKIDQIRKLNTSMSLKPYSDYKIYIINNAEKMTTQAQNALLKTLEEPSSYGIIILISKNEESLLQTIRSRCTEVKFSPLNRNDIKKILINEGVDEDTASISSIFSRGSAAIALDISANQNLSDLRKKVESFIEYMIIEKNKFEITRISEYMKEYSNDVQRVTELLKIYIRDAILYREGVASELLINIDRIKIIRKLALSVSVAQLGKIMSILEETDKKLAANCNFNTTIQTMALNIYEVVK</sequence>
<dbReference type="GO" id="GO:0009360">
    <property type="term" value="C:DNA polymerase III complex"/>
    <property type="evidence" value="ECO:0007669"/>
    <property type="project" value="InterPro"/>
</dbReference>
<keyword evidence="4" id="KW-0548">Nucleotidyltransferase</keyword>
<dbReference type="Gene3D" id="1.20.272.10">
    <property type="match status" value="1"/>
</dbReference>
<dbReference type="InterPro" id="IPR015199">
    <property type="entry name" value="DNA_pol_III_delta_C"/>
</dbReference>
<evidence type="ECO:0000256" key="4">
    <source>
        <dbReference type="ARBA" id="ARBA00022695"/>
    </source>
</evidence>
<dbReference type="OrthoDB" id="9810148at2"/>
<dbReference type="InterPro" id="IPR027417">
    <property type="entry name" value="P-loop_NTPase"/>
</dbReference>
<dbReference type="GO" id="GO:0003677">
    <property type="term" value="F:DNA binding"/>
    <property type="evidence" value="ECO:0007669"/>
    <property type="project" value="InterPro"/>
</dbReference>
<evidence type="ECO:0000256" key="1">
    <source>
        <dbReference type="ARBA" id="ARBA00012417"/>
    </source>
</evidence>
<dbReference type="RefSeq" id="WP_106777265.1">
    <property type="nucleotide sequence ID" value="NZ_JYGE01000007.1"/>
</dbReference>
<reference evidence="9" key="1">
    <citation type="thesis" date="2015" institute="Rutgers" country="The State University of New Jersey, 14 College Farm Rd., New Brunswick, NJ, USA">
        <title>Ammonia toxicity in bacteria and its implications for treatment of and resource recovery from highly nitrogenous organic wastes.</title>
        <authorList>
            <person name="Luther A.K."/>
        </authorList>
    </citation>
    <scope>NUCLEOTIDE SEQUENCE</scope>
    <source>
        <strain evidence="9">RT-10B</strain>
    </source>
</reference>
<proteinExistence type="predicted"/>
<gene>
    <name evidence="9" type="ORF">UF10_07865</name>
</gene>
<dbReference type="Pfam" id="PF09115">
    <property type="entry name" value="DNApol3-delta_C"/>
    <property type="match status" value="1"/>
</dbReference>
<dbReference type="AlphaFoldDB" id="A0A2P7PYI3"/>
<dbReference type="EMBL" id="JYGE01000007">
    <property type="protein sequence ID" value="PSJ30776.1"/>
    <property type="molecule type" value="Genomic_DNA"/>
</dbReference>
<dbReference type="Proteomes" id="UP000241434">
    <property type="component" value="Unassembled WGS sequence"/>
</dbReference>
<protein>
    <recommendedName>
        <fullName evidence="2">DNA polymerase III subunit delta'</fullName>
        <ecNumber evidence="1">2.7.7.7</ecNumber>
    </recommendedName>
</protein>
<dbReference type="GO" id="GO:0006261">
    <property type="term" value="P:DNA-templated DNA replication"/>
    <property type="evidence" value="ECO:0007669"/>
    <property type="project" value="TreeGrafter"/>
</dbReference>
<dbReference type="InterPro" id="IPR050238">
    <property type="entry name" value="DNA_Rep/Repair_Clamp_Loader"/>
</dbReference>
<keyword evidence="6" id="KW-0239">DNA-directed DNA polymerase</keyword>